<dbReference type="InterPro" id="IPR019808">
    <property type="entry name" value="Histidine_triad_CS"/>
</dbReference>
<gene>
    <name evidence="5" type="ORF">IAA62_02055</name>
</gene>
<feature type="active site" description="Tele-AMP-histidine intermediate" evidence="1">
    <location>
        <position position="97"/>
    </location>
</feature>
<organism evidence="5 6">
    <name type="scientific">Candidatus Caccopulliclostridium gallistercoris</name>
    <dbReference type="NCBI Taxonomy" id="2840719"/>
    <lineage>
        <taxon>Bacteria</taxon>
        <taxon>Bacillati</taxon>
        <taxon>Bacillota</taxon>
        <taxon>Clostridia</taxon>
        <taxon>Candidatus Caccopulliclostridium</taxon>
    </lineage>
</organism>
<dbReference type="InterPro" id="IPR036265">
    <property type="entry name" value="HIT-like_sf"/>
</dbReference>
<dbReference type="GO" id="GO:0003824">
    <property type="term" value="F:catalytic activity"/>
    <property type="evidence" value="ECO:0007669"/>
    <property type="project" value="InterPro"/>
</dbReference>
<evidence type="ECO:0000256" key="1">
    <source>
        <dbReference type="PIRSR" id="PIRSR601310-1"/>
    </source>
</evidence>
<dbReference type="PANTHER" id="PTHR23089">
    <property type="entry name" value="HISTIDINE TRIAD HIT PROTEIN"/>
    <property type="match status" value="1"/>
</dbReference>
<dbReference type="Pfam" id="PF11969">
    <property type="entry name" value="DcpS_C"/>
    <property type="match status" value="1"/>
</dbReference>
<evidence type="ECO:0000256" key="2">
    <source>
        <dbReference type="PIRSR" id="PIRSR601310-3"/>
    </source>
</evidence>
<dbReference type="AlphaFoldDB" id="A0A9D1NDX0"/>
<reference evidence="5" key="2">
    <citation type="journal article" date="2021" name="PeerJ">
        <title>Extensive microbial diversity within the chicken gut microbiome revealed by metagenomics and culture.</title>
        <authorList>
            <person name="Gilroy R."/>
            <person name="Ravi A."/>
            <person name="Getino M."/>
            <person name="Pursley I."/>
            <person name="Horton D.L."/>
            <person name="Alikhan N.F."/>
            <person name="Baker D."/>
            <person name="Gharbi K."/>
            <person name="Hall N."/>
            <person name="Watson M."/>
            <person name="Adriaenssens E.M."/>
            <person name="Foster-Nyarko E."/>
            <person name="Jarju S."/>
            <person name="Secka A."/>
            <person name="Antonio M."/>
            <person name="Oren A."/>
            <person name="Chaudhuri R.R."/>
            <person name="La Ragione R."/>
            <person name="Hildebrand F."/>
            <person name="Pallen M.J."/>
        </authorList>
    </citation>
    <scope>NUCLEOTIDE SEQUENCE</scope>
    <source>
        <strain evidence="5">CHK186-9395</strain>
    </source>
</reference>
<comment type="caution">
    <text evidence="5">The sequence shown here is derived from an EMBL/GenBank/DDBJ whole genome shotgun (WGS) entry which is preliminary data.</text>
</comment>
<dbReference type="PROSITE" id="PS00892">
    <property type="entry name" value="HIT_1"/>
    <property type="match status" value="1"/>
</dbReference>
<feature type="short sequence motif" description="Histidine triad motif" evidence="2 3">
    <location>
        <begin position="95"/>
        <end position="99"/>
    </location>
</feature>
<proteinExistence type="predicted"/>
<dbReference type="Gene3D" id="3.30.428.10">
    <property type="entry name" value="HIT-like"/>
    <property type="match status" value="1"/>
</dbReference>
<dbReference type="EMBL" id="DVOJ01000007">
    <property type="protein sequence ID" value="HIV01322.1"/>
    <property type="molecule type" value="Genomic_DNA"/>
</dbReference>
<evidence type="ECO:0000313" key="5">
    <source>
        <dbReference type="EMBL" id="HIV01322.1"/>
    </source>
</evidence>
<name>A0A9D1NDX0_9FIRM</name>
<dbReference type="InterPro" id="IPR001310">
    <property type="entry name" value="Histidine_triad_HIT"/>
</dbReference>
<sequence>MCVFCDIIAGKIPSTKHYEDENFIIIDDISHKAKKHYLIIPKVHYEHFEDQKPEDAANLGNIIKKLPSLIKKLGFENGFRLIMNQGEAGGPMINHLHVHILGGEKLPDAP</sequence>
<accession>A0A9D1NDX0</accession>
<evidence type="ECO:0000313" key="6">
    <source>
        <dbReference type="Proteomes" id="UP000886861"/>
    </source>
</evidence>
<reference evidence="5" key="1">
    <citation type="submission" date="2020-10" db="EMBL/GenBank/DDBJ databases">
        <authorList>
            <person name="Gilroy R."/>
        </authorList>
    </citation>
    <scope>NUCLEOTIDE SEQUENCE</scope>
    <source>
        <strain evidence="5">CHK186-9395</strain>
    </source>
</reference>
<dbReference type="SUPFAM" id="SSF54197">
    <property type="entry name" value="HIT-like"/>
    <property type="match status" value="1"/>
</dbReference>
<evidence type="ECO:0000259" key="4">
    <source>
        <dbReference type="PROSITE" id="PS51084"/>
    </source>
</evidence>
<feature type="domain" description="HIT" evidence="4">
    <location>
        <begin position="3"/>
        <end position="110"/>
    </location>
</feature>
<dbReference type="InterPro" id="IPR011146">
    <property type="entry name" value="HIT-like"/>
</dbReference>
<dbReference type="PROSITE" id="PS51084">
    <property type="entry name" value="HIT_2"/>
    <property type="match status" value="1"/>
</dbReference>
<evidence type="ECO:0000256" key="3">
    <source>
        <dbReference type="PROSITE-ProRule" id="PRU00464"/>
    </source>
</evidence>
<dbReference type="PRINTS" id="PR00332">
    <property type="entry name" value="HISTRIAD"/>
</dbReference>
<protein>
    <submittedName>
        <fullName evidence="5">HIT domain-containing protein</fullName>
    </submittedName>
</protein>
<dbReference type="Proteomes" id="UP000886861">
    <property type="component" value="Unassembled WGS sequence"/>
</dbReference>